<proteinExistence type="predicted"/>
<name>A0ABQ7ERS7_BRACR</name>
<keyword evidence="3" id="KW-1185">Reference proteome</keyword>
<dbReference type="EMBL" id="QGKV02000297">
    <property type="protein sequence ID" value="KAF3606373.1"/>
    <property type="molecule type" value="Genomic_DNA"/>
</dbReference>
<accession>A0ABQ7ERS7</accession>
<feature type="region of interest" description="Disordered" evidence="1">
    <location>
        <begin position="1"/>
        <end position="50"/>
    </location>
</feature>
<feature type="compositionally biased region" description="Basic and acidic residues" evidence="1">
    <location>
        <begin position="1"/>
        <end position="10"/>
    </location>
</feature>
<gene>
    <name evidence="2" type="ORF">DY000_02051350</name>
</gene>
<feature type="compositionally biased region" description="Basic and acidic residues" evidence="1">
    <location>
        <begin position="19"/>
        <end position="35"/>
    </location>
</feature>
<comment type="caution">
    <text evidence="2">The sequence shown here is derived from an EMBL/GenBank/DDBJ whole genome shotgun (WGS) entry which is preliminary data.</text>
</comment>
<protein>
    <submittedName>
        <fullName evidence="2">Uncharacterized protein</fullName>
    </submittedName>
</protein>
<evidence type="ECO:0000313" key="3">
    <source>
        <dbReference type="Proteomes" id="UP000266723"/>
    </source>
</evidence>
<organism evidence="2 3">
    <name type="scientific">Brassica cretica</name>
    <name type="common">Mustard</name>
    <dbReference type="NCBI Taxonomy" id="69181"/>
    <lineage>
        <taxon>Eukaryota</taxon>
        <taxon>Viridiplantae</taxon>
        <taxon>Streptophyta</taxon>
        <taxon>Embryophyta</taxon>
        <taxon>Tracheophyta</taxon>
        <taxon>Spermatophyta</taxon>
        <taxon>Magnoliopsida</taxon>
        <taxon>eudicotyledons</taxon>
        <taxon>Gunneridae</taxon>
        <taxon>Pentapetalae</taxon>
        <taxon>rosids</taxon>
        <taxon>malvids</taxon>
        <taxon>Brassicales</taxon>
        <taxon>Brassicaceae</taxon>
        <taxon>Brassiceae</taxon>
        <taxon>Brassica</taxon>
    </lineage>
</organism>
<evidence type="ECO:0000313" key="2">
    <source>
        <dbReference type="EMBL" id="KAF3606373.1"/>
    </source>
</evidence>
<dbReference type="Proteomes" id="UP000266723">
    <property type="component" value="Unassembled WGS sequence"/>
</dbReference>
<sequence>METSRTEREGTMSQTSTKAVREKSGMDHDRSREVNWGRTGGKETGSGPHT</sequence>
<reference evidence="2 3" key="1">
    <citation type="journal article" date="2020" name="BMC Genomics">
        <title>Intraspecific diversification of the crop wild relative Brassica cretica Lam. using demographic model selection.</title>
        <authorList>
            <person name="Kioukis A."/>
            <person name="Michalopoulou V.A."/>
            <person name="Briers L."/>
            <person name="Pirintsos S."/>
            <person name="Studholme D.J."/>
            <person name="Pavlidis P."/>
            <person name="Sarris P.F."/>
        </authorList>
    </citation>
    <scope>NUCLEOTIDE SEQUENCE [LARGE SCALE GENOMIC DNA]</scope>
    <source>
        <strain evidence="3">cv. PFS-1207/04</strain>
    </source>
</reference>
<evidence type="ECO:0000256" key="1">
    <source>
        <dbReference type="SAM" id="MobiDB-lite"/>
    </source>
</evidence>